<feature type="compositionally biased region" description="Basic residues" evidence="1">
    <location>
        <begin position="148"/>
        <end position="166"/>
    </location>
</feature>
<feature type="compositionally biased region" description="Basic residues" evidence="1">
    <location>
        <begin position="101"/>
        <end position="110"/>
    </location>
</feature>
<gene>
    <name evidence="2" type="ORF">AVDCRST_MAG83-102</name>
</gene>
<feature type="compositionally biased region" description="Basic and acidic residues" evidence="1">
    <location>
        <begin position="1"/>
        <end position="27"/>
    </location>
</feature>
<dbReference type="GO" id="GO:0035597">
    <property type="term" value="F:tRNA-2-methylthio-N(6)-dimethylallyladenosine(37) synthase activity"/>
    <property type="evidence" value="ECO:0007669"/>
    <property type="project" value="UniProtKB-EC"/>
</dbReference>
<reference evidence="2" key="1">
    <citation type="submission" date="2020-02" db="EMBL/GenBank/DDBJ databases">
        <authorList>
            <person name="Meier V. D."/>
        </authorList>
    </citation>
    <scope>NUCLEOTIDE SEQUENCE</scope>
    <source>
        <strain evidence="2">AVDCRST_MAG83</strain>
    </source>
</reference>
<dbReference type="EMBL" id="CADCTE010000010">
    <property type="protein sequence ID" value="CAA9213563.1"/>
    <property type="molecule type" value="Genomic_DNA"/>
</dbReference>
<feature type="compositionally biased region" description="Basic residues" evidence="1">
    <location>
        <begin position="75"/>
        <end position="85"/>
    </location>
</feature>
<protein>
    <submittedName>
        <fullName evidence="2">tRNA-i(6)A37 methylthiotransferase</fullName>
        <ecNumber evidence="2">2.8.4.3</ecNumber>
    </submittedName>
</protein>
<proteinExistence type="predicted"/>
<keyword evidence="2" id="KW-0808">Transferase</keyword>
<evidence type="ECO:0000313" key="2">
    <source>
        <dbReference type="EMBL" id="CAA9213563.1"/>
    </source>
</evidence>
<name>A0A6J4H5E5_9MICC</name>
<feature type="region of interest" description="Disordered" evidence="1">
    <location>
        <begin position="1"/>
        <end position="203"/>
    </location>
</feature>
<feature type="compositionally biased region" description="Low complexity" evidence="1">
    <location>
        <begin position="61"/>
        <end position="74"/>
    </location>
</feature>
<feature type="non-terminal residue" evidence="2">
    <location>
        <position position="203"/>
    </location>
</feature>
<accession>A0A6J4H5E5</accession>
<sequence length="203" mass="22780">DDDRPPHVRGRDLRLPDERARQRADRRPARRGGLRPGGRRRDRGRRRVQHLRRARERRQPAVRQPRPPQAGQGPHARHADRRRRLPGAEGPRGHHDPGAVGRRRLRHPQRRCAAGAARALARRAAQPGRAARGARGVPERAAGPPQQRGHRLGQHQRRVRQHLHVLHRAEPARRRGGPAAGRRPARGRGAGRAGRARGDAAQS</sequence>
<feature type="non-terminal residue" evidence="2">
    <location>
        <position position="1"/>
    </location>
</feature>
<dbReference type="EC" id="2.8.4.3" evidence="2"/>
<feature type="compositionally biased region" description="Low complexity" evidence="1">
    <location>
        <begin position="111"/>
        <end position="147"/>
    </location>
</feature>
<evidence type="ECO:0000256" key="1">
    <source>
        <dbReference type="SAM" id="MobiDB-lite"/>
    </source>
</evidence>
<organism evidence="2">
    <name type="scientific">uncultured Arthrobacter sp</name>
    <dbReference type="NCBI Taxonomy" id="114050"/>
    <lineage>
        <taxon>Bacteria</taxon>
        <taxon>Bacillati</taxon>
        <taxon>Actinomycetota</taxon>
        <taxon>Actinomycetes</taxon>
        <taxon>Micrococcales</taxon>
        <taxon>Micrococcaceae</taxon>
        <taxon>Arthrobacter</taxon>
        <taxon>environmental samples</taxon>
    </lineage>
</organism>
<feature type="compositionally biased region" description="Basic residues" evidence="1">
    <location>
        <begin position="28"/>
        <end position="56"/>
    </location>
</feature>
<dbReference type="AlphaFoldDB" id="A0A6J4H5E5"/>